<dbReference type="AlphaFoldDB" id="A0A1C2DDS1"/>
<sequence length="333" mass="34399">MQLSLEQASALCRMAALGAGASDETARSIATAAIAAEAEGNKAVGLSHYIDYLEALEAGRINGKAEPAISRPALAIYLSDARGGAAHTGFDRIAEDLAKTARLFGVAIFSQKNAYTAGALGYFTGRLAEQGLVAFGATNGPAVLAGSGSTKPVYCTNPMSFACPAADGPPLIIDQSSSATAFVNIRKAAADGKAIPEGWALDNAGNPTTDPAAAMKGALLAFGGQRGANIALMVEVLAAGLSGANWSLDAPWFTGGPDNPGTGLFILAIEPKLLDPDFEKRMKDQLARLNRRYGVHIPGVSKATATEKAAARGITVSKDIVERIADFAERHKR</sequence>
<protein>
    <submittedName>
        <fullName evidence="3">Lactate dehydrogenase</fullName>
    </submittedName>
</protein>
<dbReference type="InterPro" id="IPR043143">
    <property type="entry name" value="Mal/L-sulf/L-lact_DH-like_NADP"/>
</dbReference>
<accession>A0A1C2DDS1</accession>
<dbReference type="STRING" id="1566387.QV13_25445"/>
<dbReference type="RefSeq" id="WP_024924345.1">
    <property type="nucleotide sequence ID" value="NZ_MDEO01000036.1"/>
</dbReference>
<dbReference type="InterPro" id="IPR036111">
    <property type="entry name" value="Mal/L-sulfo/L-lacto_DH-like_sf"/>
</dbReference>
<name>A0A1C2DDS1_9HYPH</name>
<dbReference type="GO" id="GO:0016491">
    <property type="term" value="F:oxidoreductase activity"/>
    <property type="evidence" value="ECO:0007669"/>
    <property type="project" value="UniProtKB-KW"/>
</dbReference>
<dbReference type="Gene3D" id="1.10.1530.10">
    <property type="match status" value="1"/>
</dbReference>
<evidence type="ECO:0000313" key="4">
    <source>
        <dbReference type="Proteomes" id="UP000094412"/>
    </source>
</evidence>
<keyword evidence="4" id="KW-1185">Reference proteome</keyword>
<keyword evidence="2" id="KW-0560">Oxidoreductase</keyword>
<evidence type="ECO:0000256" key="1">
    <source>
        <dbReference type="ARBA" id="ARBA00006056"/>
    </source>
</evidence>
<dbReference type="PANTHER" id="PTHR11091">
    <property type="entry name" value="OXIDOREDUCTASE-RELATED"/>
    <property type="match status" value="1"/>
</dbReference>
<dbReference type="InterPro" id="IPR043144">
    <property type="entry name" value="Mal/L-sulf/L-lact_DH-like_ah"/>
</dbReference>
<gene>
    <name evidence="3" type="ORF">QV13_25445</name>
</gene>
<dbReference type="PANTHER" id="PTHR11091:SF0">
    <property type="entry name" value="MALATE DEHYDROGENASE"/>
    <property type="match status" value="1"/>
</dbReference>
<dbReference type="Pfam" id="PF02615">
    <property type="entry name" value="Ldh_2"/>
    <property type="match status" value="1"/>
</dbReference>
<evidence type="ECO:0000256" key="2">
    <source>
        <dbReference type="ARBA" id="ARBA00023002"/>
    </source>
</evidence>
<dbReference type="EMBL" id="MDEO01000036">
    <property type="protein sequence ID" value="OCX12914.1"/>
    <property type="molecule type" value="Genomic_DNA"/>
</dbReference>
<dbReference type="InterPro" id="IPR003767">
    <property type="entry name" value="Malate/L-lactate_DH-like"/>
</dbReference>
<reference evidence="3 4" key="1">
    <citation type="submission" date="2016-08" db="EMBL/GenBank/DDBJ databases">
        <title>Whole genome sequence of Mesorhizobium sp. strain UASWS1009 isolated from industrial sewage.</title>
        <authorList>
            <person name="Crovadore J."/>
            <person name="Calmin G."/>
            <person name="Chablais R."/>
            <person name="Cochard B."/>
            <person name="Lefort F."/>
        </authorList>
    </citation>
    <scope>NUCLEOTIDE SEQUENCE [LARGE SCALE GENOMIC DNA]</scope>
    <source>
        <strain evidence="3 4">UASWS1009</strain>
    </source>
</reference>
<dbReference type="OrthoDB" id="9811519at2"/>
<comment type="caution">
    <text evidence="3">The sequence shown here is derived from an EMBL/GenBank/DDBJ whole genome shotgun (WGS) entry which is preliminary data.</text>
</comment>
<organism evidence="3 4">
    <name type="scientific">Mesorhizobium hungaricum</name>
    <dbReference type="NCBI Taxonomy" id="1566387"/>
    <lineage>
        <taxon>Bacteria</taxon>
        <taxon>Pseudomonadati</taxon>
        <taxon>Pseudomonadota</taxon>
        <taxon>Alphaproteobacteria</taxon>
        <taxon>Hyphomicrobiales</taxon>
        <taxon>Phyllobacteriaceae</taxon>
        <taxon>Mesorhizobium</taxon>
    </lineage>
</organism>
<dbReference type="SUPFAM" id="SSF89733">
    <property type="entry name" value="L-sulfolactate dehydrogenase-like"/>
    <property type="match status" value="1"/>
</dbReference>
<comment type="similarity">
    <text evidence="1">Belongs to the LDH2/MDH2 oxidoreductase family.</text>
</comment>
<dbReference type="Gene3D" id="3.30.1370.60">
    <property type="entry name" value="Hypothetical oxidoreductase yiak, domain 2"/>
    <property type="match status" value="1"/>
</dbReference>
<proteinExistence type="inferred from homology"/>
<evidence type="ECO:0000313" key="3">
    <source>
        <dbReference type="EMBL" id="OCX12914.1"/>
    </source>
</evidence>
<dbReference type="Proteomes" id="UP000094412">
    <property type="component" value="Unassembled WGS sequence"/>
</dbReference>